<dbReference type="Pfam" id="PF01515">
    <property type="entry name" value="PTA_PTB"/>
    <property type="match status" value="1"/>
</dbReference>
<evidence type="ECO:0000256" key="1">
    <source>
        <dbReference type="ARBA" id="ARBA00000705"/>
    </source>
</evidence>
<keyword evidence="11" id="KW-1185">Reference proteome</keyword>
<accession>A0A8J7JIZ1</accession>
<organism evidence="10 11">
    <name type="scientific">Geomesophilobacter sediminis</name>
    <dbReference type="NCBI Taxonomy" id="2798584"/>
    <lineage>
        <taxon>Bacteria</taxon>
        <taxon>Pseudomonadati</taxon>
        <taxon>Thermodesulfobacteriota</taxon>
        <taxon>Desulfuromonadia</taxon>
        <taxon>Geobacterales</taxon>
        <taxon>Geobacteraceae</taxon>
        <taxon>Geomesophilobacter</taxon>
    </lineage>
</organism>
<reference evidence="10" key="1">
    <citation type="submission" date="2020-12" db="EMBL/GenBank/DDBJ databases">
        <title>Geomonas sp. Red875, isolated from river sediment.</title>
        <authorList>
            <person name="Xu Z."/>
            <person name="Zhang Z."/>
            <person name="Masuda Y."/>
            <person name="Itoh H."/>
            <person name="Senoo K."/>
        </authorList>
    </citation>
    <scope>NUCLEOTIDE SEQUENCE</scope>
    <source>
        <strain evidence="10">Red875</strain>
    </source>
</reference>
<evidence type="ECO:0000256" key="4">
    <source>
        <dbReference type="ARBA" id="ARBA00012707"/>
    </source>
</evidence>
<protein>
    <recommendedName>
        <fullName evidence="5">Phosphate acetyltransferase</fullName>
        <ecNumber evidence="4">2.3.1.8</ecNumber>
    </recommendedName>
    <alternativeName>
        <fullName evidence="8">Phosphotransacetylase</fullName>
    </alternativeName>
</protein>
<proteinExistence type="inferred from homology"/>
<evidence type="ECO:0000313" key="10">
    <source>
        <dbReference type="EMBL" id="MBJ6724425.1"/>
    </source>
</evidence>
<dbReference type="InterPro" id="IPR012147">
    <property type="entry name" value="P_Ac_Bu_trans"/>
</dbReference>
<feature type="domain" description="Phosphate acetyl/butaryl transferase" evidence="9">
    <location>
        <begin position="4"/>
        <end position="328"/>
    </location>
</feature>
<keyword evidence="6 10" id="KW-0808">Transferase</keyword>
<dbReference type="InterPro" id="IPR050500">
    <property type="entry name" value="Phos_Acetyltrans/Butyryltrans"/>
</dbReference>
<evidence type="ECO:0000256" key="8">
    <source>
        <dbReference type="ARBA" id="ARBA00031108"/>
    </source>
</evidence>
<dbReference type="AlphaFoldDB" id="A0A8J7JIZ1"/>
<evidence type="ECO:0000256" key="2">
    <source>
        <dbReference type="ARBA" id="ARBA00004989"/>
    </source>
</evidence>
<evidence type="ECO:0000256" key="3">
    <source>
        <dbReference type="ARBA" id="ARBA00005656"/>
    </source>
</evidence>
<dbReference type="SUPFAM" id="SSF53659">
    <property type="entry name" value="Isocitrate/Isopropylmalate dehydrogenase-like"/>
    <property type="match status" value="1"/>
</dbReference>
<dbReference type="EC" id="2.3.1.8" evidence="4"/>
<dbReference type="PIRSF" id="PIRSF000428">
    <property type="entry name" value="P_Ac_trans"/>
    <property type="match status" value="1"/>
</dbReference>
<dbReference type="InterPro" id="IPR042112">
    <property type="entry name" value="P_AcTrfase_dom2"/>
</dbReference>
<evidence type="ECO:0000256" key="6">
    <source>
        <dbReference type="ARBA" id="ARBA00022679"/>
    </source>
</evidence>
<evidence type="ECO:0000259" key="9">
    <source>
        <dbReference type="Pfam" id="PF01515"/>
    </source>
</evidence>
<keyword evidence="7 10" id="KW-0012">Acyltransferase</keyword>
<sequence length="334" mass="34422">MPLVESIKEKARKNLQTIVLPESYDERMLFAAQSIVEQGLAKVVLLGNPTTVKAAAEAKGVNLAGVQIVEPAASPDLPRYVEKLVELRKSKGLTAEQARALLTASDNLYFAGMMVREGDAAGEVAGATGTTGDVLRAAFQTVGPAKGIKTVSSFFLMATQTPNFGENGVILFADCAVNPNPDAQALAEIALATAQNCKAFLDVPARVALLSFSTKGSASHPDADKVLNALGILKGLAPELSVDGELQADAALIPAVGGKKAPGSDVAGKANVLVFPDLDAGNIAYKLVERLAGAKAIGPVIQGLAKPVNDLSRGCSVQDIIDVTAITAVQAQGL</sequence>
<dbReference type="EMBL" id="JAEMHM010000005">
    <property type="protein sequence ID" value="MBJ6724425.1"/>
    <property type="molecule type" value="Genomic_DNA"/>
</dbReference>
<dbReference type="Gene3D" id="3.40.50.10950">
    <property type="match status" value="1"/>
</dbReference>
<dbReference type="GO" id="GO:0008959">
    <property type="term" value="F:phosphate acetyltransferase activity"/>
    <property type="evidence" value="ECO:0007669"/>
    <property type="project" value="UniProtKB-EC"/>
</dbReference>
<comment type="catalytic activity">
    <reaction evidence="1">
        <text>acetyl-CoA + phosphate = acetyl phosphate + CoA</text>
        <dbReference type="Rhea" id="RHEA:19521"/>
        <dbReference type="ChEBI" id="CHEBI:22191"/>
        <dbReference type="ChEBI" id="CHEBI:43474"/>
        <dbReference type="ChEBI" id="CHEBI:57287"/>
        <dbReference type="ChEBI" id="CHEBI:57288"/>
        <dbReference type="EC" id="2.3.1.8"/>
    </reaction>
</comment>
<dbReference type="InterPro" id="IPR004614">
    <property type="entry name" value="P_AcTrfase"/>
</dbReference>
<gene>
    <name evidence="10" type="primary">pta</name>
    <name evidence="10" type="ORF">JFN93_06875</name>
</gene>
<evidence type="ECO:0000313" key="11">
    <source>
        <dbReference type="Proteomes" id="UP000636888"/>
    </source>
</evidence>
<comment type="pathway">
    <text evidence="2">Metabolic intermediate biosynthesis; acetyl-CoA biosynthesis; acetyl-CoA from acetate: step 2/2.</text>
</comment>
<dbReference type="InterPro" id="IPR042113">
    <property type="entry name" value="P_AcTrfase_dom1"/>
</dbReference>
<dbReference type="Proteomes" id="UP000636888">
    <property type="component" value="Unassembled WGS sequence"/>
</dbReference>
<evidence type="ECO:0000256" key="5">
    <source>
        <dbReference type="ARBA" id="ARBA00021528"/>
    </source>
</evidence>
<dbReference type="InterPro" id="IPR002505">
    <property type="entry name" value="PTA_PTB"/>
</dbReference>
<dbReference type="NCBIfam" id="NF007233">
    <property type="entry name" value="PRK09653.1"/>
    <property type="match status" value="1"/>
</dbReference>
<dbReference type="RefSeq" id="WP_199383275.1">
    <property type="nucleotide sequence ID" value="NZ_JAEMHM010000005.1"/>
</dbReference>
<dbReference type="NCBIfam" id="TIGR00651">
    <property type="entry name" value="pta"/>
    <property type="match status" value="1"/>
</dbReference>
<dbReference type="Gene3D" id="3.40.50.10750">
    <property type="entry name" value="Isocitrate/Isopropylmalate dehydrogenase-like"/>
    <property type="match status" value="1"/>
</dbReference>
<comment type="similarity">
    <text evidence="3">Belongs to the phosphate acetyltransferase and butyryltransferase family.</text>
</comment>
<dbReference type="PANTHER" id="PTHR43356">
    <property type="entry name" value="PHOSPHATE ACETYLTRANSFERASE"/>
    <property type="match status" value="1"/>
</dbReference>
<evidence type="ECO:0000256" key="7">
    <source>
        <dbReference type="ARBA" id="ARBA00023315"/>
    </source>
</evidence>
<name>A0A8J7JIZ1_9BACT</name>
<comment type="caution">
    <text evidence="10">The sequence shown here is derived from an EMBL/GenBank/DDBJ whole genome shotgun (WGS) entry which is preliminary data.</text>
</comment>
<dbReference type="PANTHER" id="PTHR43356:SF3">
    <property type="entry name" value="PHOSPHATE ACETYLTRANSFERASE"/>
    <property type="match status" value="1"/>
</dbReference>